<dbReference type="EMBL" id="UYRR01022684">
    <property type="protein sequence ID" value="VDK31685.1"/>
    <property type="molecule type" value="Genomic_DNA"/>
</dbReference>
<evidence type="ECO:0000256" key="1">
    <source>
        <dbReference type="SAM" id="MobiDB-lite"/>
    </source>
</evidence>
<proteinExistence type="predicted"/>
<evidence type="ECO:0000313" key="4">
    <source>
        <dbReference type="WBParaSite" id="ASIM_0000865501-mRNA-1"/>
    </source>
</evidence>
<dbReference type="WBParaSite" id="ASIM_0000865501-mRNA-1">
    <property type="protein sequence ID" value="ASIM_0000865501-mRNA-1"/>
    <property type="gene ID" value="ASIM_0000865501"/>
</dbReference>
<sequence>MFPATTTKGAPRTTVARVTPHPKPTVAVAPSSNTTRQPRVANRATANTSNDKSRVSCSNYAAA</sequence>
<reference evidence="4" key="1">
    <citation type="submission" date="2017-02" db="UniProtKB">
        <authorList>
            <consortium name="WormBaseParasite"/>
        </authorList>
    </citation>
    <scope>IDENTIFICATION</scope>
</reference>
<dbReference type="Proteomes" id="UP000267096">
    <property type="component" value="Unassembled WGS sequence"/>
</dbReference>
<evidence type="ECO:0000313" key="2">
    <source>
        <dbReference type="EMBL" id="VDK31685.1"/>
    </source>
</evidence>
<organism evidence="4">
    <name type="scientific">Anisakis simplex</name>
    <name type="common">Herring worm</name>
    <dbReference type="NCBI Taxonomy" id="6269"/>
    <lineage>
        <taxon>Eukaryota</taxon>
        <taxon>Metazoa</taxon>
        <taxon>Ecdysozoa</taxon>
        <taxon>Nematoda</taxon>
        <taxon>Chromadorea</taxon>
        <taxon>Rhabditida</taxon>
        <taxon>Spirurina</taxon>
        <taxon>Ascaridomorpha</taxon>
        <taxon>Ascaridoidea</taxon>
        <taxon>Anisakidae</taxon>
        <taxon>Anisakis</taxon>
        <taxon>Anisakis simplex complex</taxon>
    </lineage>
</organism>
<accession>A0A0M3JLX4</accession>
<protein>
    <submittedName>
        <fullName evidence="2 4">Uncharacterized protein</fullName>
    </submittedName>
</protein>
<feature type="region of interest" description="Disordered" evidence="1">
    <location>
        <begin position="1"/>
        <end position="63"/>
    </location>
</feature>
<evidence type="ECO:0000313" key="3">
    <source>
        <dbReference type="Proteomes" id="UP000267096"/>
    </source>
</evidence>
<gene>
    <name evidence="2" type="ORF">ASIM_LOCUS8408</name>
</gene>
<keyword evidence="3" id="KW-1185">Reference proteome</keyword>
<feature type="compositionally biased region" description="Polar residues" evidence="1">
    <location>
        <begin position="44"/>
        <end position="63"/>
    </location>
</feature>
<reference evidence="2 3" key="2">
    <citation type="submission" date="2018-11" db="EMBL/GenBank/DDBJ databases">
        <authorList>
            <consortium name="Pathogen Informatics"/>
        </authorList>
    </citation>
    <scope>NUCLEOTIDE SEQUENCE [LARGE SCALE GENOMIC DNA]</scope>
</reference>
<dbReference type="AlphaFoldDB" id="A0A0M3JLX4"/>
<name>A0A0M3JLX4_ANISI</name>